<dbReference type="AlphaFoldDB" id="A0A1H5TG86"/>
<evidence type="ECO:0000313" key="2">
    <source>
        <dbReference type="Proteomes" id="UP000236752"/>
    </source>
</evidence>
<dbReference type="EMBL" id="FNUZ01000001">
    <property type="protein sequence ID" value="SEF61027.1"/>
    <property type="molecule type" value="Genomic_DNA"/>
</dbReference>
<sequence length="210" mass="23379">MDPKDIEAHFTRSDGSFLFARWGRPLSPIVFGVADETLSVVKGAFEAVCALSGHKMAETDPELGANVMVFFFRDWSELPEVPDLDRMIPDLKPLVERLEKADANQYRIFRFDEDGAIKACFIFLRMDKNLSAVPADTLALSQVVQSMLLWSDTAFKDRSPLGQVENGAVILRPDIAGLLRAAYDPILPSMAQDPSHALRLFARLQADRPA</sequence>
<dbReference type="RefSeq" id="WP_103908953.1">
    <property type="nucleotide sequence ID" value="NZ_FNUZ01000001.1"/>
</dbReference>
<dbReference type="OrthoDB" id="7827308at2"/>
<accession>A0A1H5TG86</accession>
<proteinExistence type="predicted"/>
<gene>
    <name evidence="1" type="ORF">SAMN04488045_0583</name>
</gene>
<protein>
    <submittedName>
        <fullName evidence="1">Uncharacterized protein</fullName>
    </submittedName>
</protein>
<reference evidence="1 2" key="1">
    <citation type="submission" date="2016-10" db="EMBL/GenBank/DDBJ databases">
        <authorList>
            <person name="de Groot N.N."/>
        </authorList>
    </citation>
    <scope>NUCLEOTIDE SEQUENCE [LARGE SCALE GENOMIC DNA]</scope>
    <source>
        <strain evidence="1 2">DSM 26915</strain>
    </source>
</reference>
<dbReference type="Proteomes" id="UP000236752">
    <property type="component" value="Unassembled WGS sequence"/>
</dbReference>
<evidence type="ECO:0000313" key="1">
    <source>
        <dbReference type="EMBL" id="SEF61027.1"/>
    </source>
</evidence>
<keyword evidence="2" id="KW-1185">Reference proteome</keyword>
<organism evidence="1 2">
    <name type="scientific">Thalassococcus halodurans</name>
    <dbReference type="NCBI Taxonomy" id="373675"/>
    <lineage>
        <taxon>Bacteria</taxon>
        <taxon>Pseudomonadati</taxon>
        <taxon>Pseudomonadota</taxon>
        <taxon>Alphaproteobacteria</taxon>
        <taxon>Rhodobacterales</taxon>
        <taxon>Roseobacteraceae</taxon>
        <taxon>Thalassococcus</taxon>
    </lineage>
</organism>
<name>A0A1H5TG86_9RHOB</name>